<evidence type="ECO:0000256" key="3">
    <source>
        <dbReference type="ARBA" id="ARBA00022763"/>
    </source>
</evidence>
<keyword evidence="6" id="KW-0269">Exonuclease</keyword>
<dbReference type="InterPro" id="IPR014016">
    <property type="entry name" value="UvrD-like_ATP-bd"/>
</dbReference>
<dbReference type="SUPFAM" id="SSF52980">
    <property type="entry name" value="Restriction endonuclease-like"/>
    <property type="match status" value="1"/>
</dbReference>
<evidence type="ECO:0000256" key="6">
    <source>
        <dbReference type="ARBA" id="ARBA00022839"/>
    </source>
</evidence>
<dbReference type="Proteomes" id="UP000464507">
    <property type="component" value="Chromosome"/>
</dbReference>
<protein>
    <recommendedName>
        <fullName evidence="12">DNA 3'-5' helicase</fullName>
        <ecNumber evidence="12">5.6.2.4</ecNumber>
    </recommendedName>
</protein>
<dbReference type="RefSeq" id="WP_161885794.1">
    <property type="nucleotide sequence ID" value="NZ_CP017146.1"/>
</dbReference>
<evidence type="ECO:0000256" key="8">
    <source>
        <dbReference type="ARBA" id="ARBA00023125"/>
    </source>
</evidence>
<evidence type="ECO:0000256" key="7">
    <source>
        <dbReference type="ARBA" id="ARBA00022840"/>
    </source>
</evidence>
<comment type="catalytic activity">
    <reaction evidence="13">
        <text>ATP + H2O = ADP + phosphate + H(+)</text>
        <dbReference type="Rhea" id="RHEA:13065"/>
        <dbReference type="ChEBI" id="CHEBI:15377"/>
        <dbReference type="ChEBI" id="CHEBI:15378"/>
        <dbReference type="ChEBI" id="CHEBI:30616"/>
        <dbReference type="ChEBI" id="CHEBI:43474"/>
        <dbReference type="ChEBI" id="CHEBI:456216"/>
        <dbReference type="EC" id="5.6.2.4"/>
    </reaction>
</comment>
<proteinExistence type="predicted"/>
<evidence type="ECO:0000259" key="15">
    <source>
        <dbReference type="PROSITE" id="PS51198"/>
    </source>
</evidence>
<evidence type="ECO:0000256" key="1">
    <source>
        <dbReference type="ARBA" id="ARBA00022722"/>
    </source>
</evidence>
<keyword evidence="5 14" id="KW-0347">Helicase</keyword>
<dbReference type="SUPFAM" id="SSF52540">
    <property type="entry name" value="P-loop containing nucleoside triphosphate hydrolases"/>
    <property type="match status" value="1"/>
</dbReference>
<keyword evidence="7 14" id="KW-0067">ATP-binding</keyword>
<dbReference type="Pfam" id="PF13361">
    <property type="entry name" value="UvrD_C"/>
    <property type="match status" value="1"/>
</dbReference>
<dbReference type="GO" id="GO:0004527">
    <property type="term" value="F:exonuclease activity"/>
    <property type="evidence" value="ECO:0007669"/>
    <property type="project" value="UniProtKB-KW"/>
</dbReference>
<evidence type="ECO:0000313" key="18">
    <source>
        <dbReference type="Proteomes" id="UP000464507"/>
    </source>
</evidence>
<dbReference type="GO" id="GO:0005524">
    <property type="term" value="F:ATP binding"/>
    <property type="evidence" value="ECO:0007669"/>
    <property type="project" value="UniProtKB-UniRule"/>
</dbReference>
<evidence type="ECO:0000256" key="11">
    <source>
        <dbReference type="ARBA" id="ARBA00034617"/>
    </source>
</evidence>
<dbReference type="InterPro" id="IPR011604">
    <property type="entry name" value="PDDEXK-like_dom_sf"/>
</dbReference>
<dbReference type="GO" id="GO:0003677">
    <property type="term" value="F:DNA binding"/>
    <property type="evidence" value="ECO:0007669"/>
    <property type="project" value="UniProtKB-KW"/>
</dbReference>
<keyword evidence="10" id="KW-0413">Isomerase</keyword>
<reference evidence="17 18" key="1">
    <citation type="submission" date="2016-09" db="EMBL/GenBank/DDBJ databases">
        <title>Complete genome sequence of microbes from the polar regions.</title>
        <authorList>
            <person name="Liao L."/>
            <person name="Chen B."/>
        </authorList>
    </citation>
    <scope>NUCLEOTIDE SEQUENCE [LARGE SCALE GENOMIC DNA]</scope>
    <source>
        <strain evidence="17 18">ZS314</strain>
    </source>
</reference>
<dbReference type="PROSITE" id="PS51198">
    <property type="entry name" value="UVRD_HELICASE_ATP_BIND"/>
    <property type="match status" value="1"/>
</dbReference>
<dbReference type="PANTHER" id="PTHR11070">
    <property type="entry name" value="UVRD / RECB / PCRA DNA HELICASE FAMILY MEMBER"/>
    <property type="match status" value="1"/>
</dbReference>
<name>A0A7L5AG01_9MICO</name>
<comment type="catalytic activity">
    <reaction evidence="11">
        <text>Couples ATP hydrolysis with the unwinding of duplex DNA by translocating in the 3'-5' direction.</text>
        <dbReference type="EC" id="5.6.2.4"/>
    </reaction>
</comment>
<evidence type="ECO:0000256" key="13">
    <source>
        <dbReference type="ARBA" id="ARBA00048988"/>
    </source>
</evidence>
<dbReference type="EMBL" id="CP017146">
    <property type="protein sequence ID" value="QHO69430.1"/>
    <property type="molecule type" value="Genomic_DNA"/>
</dbReference>
<evidence type="ECO:0000256" key="12">
    <source>
        <dbReference type="ARBA" id="ARBA00034808"/>
    </source>
</evidence>
<evidence type="ECO:0000256" key="14">
    <source>
        <dbReference type="PROSITE-ProRule" id="PRU00560"/>
    </source>
</evidence>
<dbReference type="CDD" id="cd17932">
    <property type="entry name" value="DEXQc_UvrD"/>
    <property type="match status" value="1"/>
</dbReference>
<dbReference type="GO" id="GO:0043138">
    <property type="term" value="F:3'-5' DNA helicase activity"/>
    <property type="evidence" value="ECO:0007669"/>
    <property type="project" value="UniProtKB-EC"/>
</dbReference>
<dbReference type="InterPro" id="IPR014017">
    <property type="entry name" value="DNA_helicase_UvrD-like_C"/>
</dbReference>
<feature type="domain" description="UvrD-like helicase C-terminal" evidence="16">
    <location>
        <begin position="354"/>
        <end position="678"/>
    </location>
</feature>
<dbReference type="Pfam" id="PF00580">
    <property type="entry name" value="UvrD-helicase"/>
    <property type="match status" value="1"/>
</dbReference>
<evidence type="ECO:0000256" key="5">
    <source>
        <dbReference type="ARBA" id="ARBA00022806"/>
    </source>
</evidence>
<evidence type="ECO:0000256" key="4">
    <source>
        <dbReference type="ARBA" id="ARBA00022801"/>
    </source>
</evidence>
<keyword evidence="8" id="KW-0238">DNA-binding</keyword>
<keyword evidence="1" id="KW-0540">Nuclease</keyword>
<evidence type="ECO:0000256" key="10">
    <source>
        <dbReference type="ARBA" id="ARBA00023235"/>
    </source>
</evidence>
<organism evidence="17 18">
    <name type="scientific">Marisediminicola antarctica</name>
    <dbReference type="NCBI Taxonomy" id="674079"/>
    <lineage>
        <taxon>Bacteria</taxon>
        <taxon>Bacillati</taxon>
        <taxon>Actinomycetota</taxon>
        <taxon>Actinomycetes</taxon>
        <taxon>Micrococcales</taxon>
        <taxon>Microbacteriaceae</taxon>
        <taxon>Marisediminicola</taxon>
    </lineage>
</organism>
<dbReference type="EC" id="5.6.2.4" evidence="12"/>
<keyword evidence="3" id="KW-0227">DNA damage</keyword>
<dbReference type="OrthoDB" id="4812256at2"/>
<dbReference type="Gene3D" id="3.40.50.300">
    <property type="entry name" value="P-loop containing nucleotide triphosphate hydrolases"/>
    <property type="match status" value="3"/>
</dbReference>
<feature type="domain" description="UvrD-like helicase ATP-binding" evidence="15">
    <location>
        <begin position="26"/>
        <end position="353"/>
    </location>
</feature>
<keyword evidence="4 14" id="KW-0378">Hydrolase</keyword>
<evidence type="ECO:0000256" key="2">
    <source>
        <dbReference type="ARBA" id="ARBA00022741"/>
    </source>
</evidence>
<evidence type="ECO:0000259" key="16">
    <source>
        <dbReference type="PROSITE" id="PS51217"/>
    </source>
</evidence>
<keyword evidence="9" id="KW-0234">DNA repair</keyword>
<dbReference type="GO" id="GO:0000725">
    <property type="term" value="P:recombinational repair"/>
    <property type="evidence" value="ECO:0007669"/>
    <property type="project" value="TreeGrafter"/>
</dbReference>
<evidence type="ECO:0000313" key="17">
    <source>
        <dbReference type="EMBL" id="QHO69430.1"/>
    </source>
</evidence>
<sequence length="1074" mass="116759">MIEGNQQDAERRHVSAYDIADALGQPRPTEQQRAVIEAELAPALVIAGAGSGKTETMANRVLWLLANGHATAGQVLGLTFTRKAAGELATRIRERIAQLAEKGLVAGDYDAFDPPLVATYNSFANTIFRDNAILLGRESDGAVLGEASAWQLARRIVVASGDERLAGLGRSVDTLTKDMLTLSRAISENVVDPADVVAMAERFASVADLPLGGKGAYAEVDKLAAKVGALPVLVELAAEFAATKTARGFVEYSDQVALALEIVRGVPAVVADFRDRYRIVLLDEYQDTSVVQTWLLAELFADHAVMAVGDPNQSIYGWRGASAANLEGFGRQFGAADAGGVQQFALSTSWRNGHDILAVANAIVEPLAGESTVRVQRLEASPAASRLRVEVVFEQTLADEADAAARWLRDQLATAPGAWAEGKPAADSPPSASMLFRARKTQGVFIDALRRHGVPFHVLGVGGLLAEPEIADLVCALTVVGDPSAGSELVRLLAGAHWRVGVRDLKGLGRVASWLASRDYAQKPLDDDLRTLLRNSVADGEGGSIIDALDFVATARPGHGALGVFSDLGLTRLRSAGHTFARLRARSGLDLLDFVTFVEQELRLDIEVIANETHSLGGANMDAFFDALSGYLAVDESASLSGFLGWLREAEWRDGLAPRPEEPEPGTVQLMTIHGAKGLEHDIVVVPRMVSGELPGNPGDGYTGWLSYGTLPYEFRGDAAELPVFEWQGAETRKELVAEQKLFSERVRARHELEERRLAYVAVTRARHALLLTGSFWASQTKPRTPSPFLLPLAEAGVIGALPEAPDNESNPAGDHVDTLTWPLDPLGDRRVRVEWAAGAVRAAAPGDEGRWARDLDLLLEERRRRLREGTVVDVPSRVSASRFKDFVTDPAAVAASLRRPMPERPYRATRLGTLFHDWVEQRYGIGGSTDVIDALAREIDDDDPPIELEELDRLKRTFERSAWAGLAAVDVEREIHLPLDGQVIICKIDAVYFDGERYQVVDWKTGKAPKDAADLEQKQLQLALYRLAYARWKGIDPDLIDAVFYFVSDDTIVTPQRIFDEDELVELWRAVAG</sequence>
<dbReference type="PROSITE" id="PS51217">
    <property type="entry name" value="UVRD_HELICASE_CTER"/>
    <property type="match status" value="1"/>
</dbReference>
<dbReference type="InterPro" id="IPR011335">
    <property type="entry name" value="Restrct_endonuc-II-like"/>
</dbReference>
<dbReference type="PANTHER" id="PTHR11070:SF55">
    <property type="entry name" value="DNA 3'-5' HELICASE"/>
    <property type="match status" value="1"/>
</dbReference>
<dbReference type="Gene3D" id="1.10.486.10">
    <property type="entry name" value="PCRA, domain 4"/>
    <property type="match status" value="1"/>
</dbReference>
<dbReference type="GO" id="GO:0033202">
    <property type="term" value="C:DNA helicase complex"/>
    <property type="evidence" value="ECO:0007669"/>
    <property type="project" value="TreeGrafter"/>
</dbReference>
<accession>A0A7L5AG01</accession>
<keyword evidence="2 14" id="KW-0547">Nucleotide-binding</keyword>
<dbReference type="GO" id="GO:0005829">
    <property type="term" value="C:cytosol"/>
    <property type="evidence" value="ECO:0007669"/>
    <property type="project" value="TreeGrafter"/>
</dbReference>
<dbReference type="Gene3D" id="3.90.320.10">
    <property type="match status" value="1"/>
</dbReference>
<dbReference type="InterPro" id="IPR027417">
    <property type="entry name" value="P-loop_NTPase"/>
</dbReference>
<dbReference type="AlphaFoldDB" id="A0A7L5AG01"/>
<gene>
    <name evidence="17" type="ORF">BHD05_06995</name>
</gene>
<feature type="binding site" evidence="14">
    <location>
        <begin position="47"/>
        <end position="54"/>
    </location>
    <ligand>
        <name>ATP</name>
        <dbReference type="ChEBI" id="CHEBI:30616"/>
    </ligand>
</feature>
<dbReference type="KEGG" id="mant:BHD05_06995"/>
<dbReference type="InterPro" id="IPR000212">
    <property type="entry name" value="DNA_helicase_UvrD/REP"/>
</dbReference>
<dbReference type="Pfam" id="PF12705">
    <property type="entry name" value="PDDEXK_1"/>
    <property type="match status" value="1"/>
</dbReference>
<evidence type="ECO:0000256" key="9">
    <source>
        <dbReference type="ARBA" id="ARBA00023204"/>
    </source>
</evidence>
<dbReference type="InterPro" id="IPR038726">
    <property type="entry name" value="PDDEXK_AddAB-type"/>
</dbReference>
<keyword evidence="18" id="KW-1185">Reference proteome</keyword>